<evidence type="ECO:0000313" key="5">
    <source>
        <dbReference type="Proteomes" id="UP000242849"/>
    </source>
</evidence>
<dbReference type="Gene3D" id="3.40.190.10">
    <property type="entry name" value="Periplasmic binding protein-like II"/>
    <property type="match status" value="2"/>
</dbReference>
<dbReference type="AlphaFoldDB" id="A0A1H4TX61"/>
<dbReference type="SUPFAM" id="SSF53850">
    <property type="entry name" value="Periplasmic binding protein-like II"/>
    <property type="match status" value="1"/>
</dbReference>
<protein>
    <submittedName>
        <fullName evidence="4">Amino acid ABC transporter substrate-binding protein, PAAT family</fullName>
    </submittedName>
</protein>
<dbReference type="OrthoDB" id="370676at2"/>
<dbReference type="Proteomes" id="UP000242849">
    <property type="component" value="Unassembled WGS sequence"/>
</dbReference>
<dbReference type="InterPro" id="IPR001638">
    <property type="entry name" value="Solute-binding_3/MltF_N"/>
</dbReference>
<sequence length="252" mass="28868">MKYLLLLSLFYLPFCYAEQVLRADYRERPPEMQALDSLPVGPLIEVLDTAAQRVGARIEWRYAPFVRSLEDLKSGRIDLVPRVLFTAERMDYVHFLPSIGTQRKSIRFIVKAGQQASLRSYADLQGKVIGAKRGTAYFDQFDGDNSLRKSLATDDYLLAGMFRAGRLDVMVVLDAEAIEAQFHKIDFRDYSYAEYQYDQSVGNYYGASMRHYRGAKAPLYEQLGQALRGMRESGEIARIYHRYGVAPPETEE</sequence>
<organism evidence="4 5">
    <name type="scientific">Pseudomonas anguilliseptica</name>
    <dbReference type="NCBI Taxonomy" id="53406"/>
    <lineage>
        <taxon>Bacteria</taxon>
        <taxon>Pseudomonadati</taxon>
        <taxon>Pseudomonadota</taxon>
        <taxon>Gammaproteobacteria</taxon>
        <taxon>Pseudomonadales</taxon>
        <taxon>Pseudomonadaceae</taxon>
        <taxon>Pseudomonas</taxon>
    </lineage>
</organism>
<comment type="similarity">
    <text evidence="1">Belongs to the bacterial solute-binding protein 3 family.</text>
</comment>
<evidence type="ECO:0000259" key="3">
    <source>
        <dbReference type="SMART" id="SM00062"/>
    </source>
</evidence>
<evidence type="ECO:0000313" key="4">
    <source>
        <dbReference type="EMBL" id="SEC60614.1"/>
    </source>
</evidence>
<dbReference type="EMBL" id="FNSC01000001">
    <property type="protein sequence ID" value="SEC60614.1"/>
    <property type="molecule type" value="Genomic_DNA"/>
</dbReference>
<dbReference type="PANTHER" id="PTHR35936:SF19">
    <property type="entry name" value="AMINO-ACID-BINDING PROTEIN YXEM-RELATED"/>
    <property type="match status" value="1"/>
</dbReference>
<accession>A0A1H4TX61</accession>
<keyword evidence="5" id="KW-1185">Reference proteome</keyword>
<dbReference type="STRING" id="53406.SAMN05421553_1135"/>
<evidence type="ECO:0000256" key="1">
    <source>
        <dbReference type="ARBA" id="ARBA00010333"/>
    </source>
</evidence>
<dbReference type="SMART" id="SM00062">
    <property type="entry name" value="PBPb"/>
    <property type="match status" value="1"/>
</dbReference>
<evidence type="ECO:0000256" key="2">
    <source>
        <dbReference type="ARBA" id="ARBA00022729"/>
    </source>
</evidence>
<dbReference type="RefSeq" id="WP_090377752.1">
    <property type="nucleotide sequence ID" value="NZ_FNSC01000001.1"/>
</dbReference>
<dbReference type="Pfam" id="PF00497">
    <property type="entry name" value="SBP_bac_3"/>
    <property type="match status" value="1"/>
</dbReference>
<reference evidence="5" key="1">
    <citation type="submission" date="2016-10" db="EMBL/GenBank/DDBJ databases">
        <authorList>
            <person name="Varghese N."/>
            <person name="Submissions S."/>
        </authorList>
    </citation>
    <scope>NUCLEOTIDE SEQUENCE [LARGE SCALE GENOMIC DNA]</scope>
    <source>
        <strain evidence="5">DSM 12111</strain>
    </source>
</reference>
<feature type="domain" description="Solute-binding protein family 3/N-terminal" evidence="3">
    <location>
        <begin position="37"/>
        <end position="247"/>
    </location>
</feature>
<name>A0A1H4TX61_PSEAG</name>
<proteinExistence type="inferred from homology"/>
<gene>
    <name evidence="4" type="ORF">SAMN05421553_1135</name>
</gene>
<dbReference type="PANTHER" id="PTHR35936">
    <property type="entry name" value="MEMBRANE-BOUND LYTIC MUREIN TRANSGLYCOSYLASE F"/>
    <property type="match status" value="1"/>
</dbReference>
<keyword evidence="2" id="KW-0732">Signal</keyword>